<accession>A0A3A3ADV9</accession>
<proteinExistence type="predicted"/>
<organism evidence="1 2">
    <name type="scientific">Aspergillus sclerotialis</name>
    <dbReference type="NCBI Taxonomy" id="2070753"/>
    <lineage>
        <taxon>Eukaryota</taxon>
        <taxon>Fungi</taxon>
        <taxon>Dikarya</taxon>
        <taxon>Ascomycota</taxon>
        <taxon>Pezizomycotina</taxon>
        <taxon>Eurotiomycetes</taxon>
        <taxon>Eurotiomycetidae</taxon>
        <taxon>Eurotiales</taxon>
        <taxon>Aspergillaceae</taxon>
        <taxon>Aspergillus</taxon>
        <taxon>Aspergillus subgen. Polypaecilum</taxon>
    </lineage>
</organism>
<reference evidence="2" key="1">
    <citation type="submission" date="2017-02" db="EMBL/GenBank/DDBJ databases">
        <authorList>
            <person name="Tafer H."/>
            <person name="Lopandic K."/>
        </authorList>
    </citation>
    <scope>NUCLEOTIDE SEQUENCE [LARGE SCALE GENOMIC DNA]</scope>
    <source>
        <strain evidence="2">CBS 366.77</strain>
    </source>
</reference>
<dbReference type="AlphaFoldDB" id="A0A3A3ADV9"/>
<dbReference type="Proteomes" id="UP000266188">
    <property type="component" value="Unassembled WGS sequence"/>
</dbReference>
<dbReference type="EMBL" id="MVGC01000003">
    <property type="protein sequence ID" value="RJE27501.1"/>
    <property type="molecule type" value="Genomic_DNA"/>
</dbReference>
<name>A0A3A3ADV9_9EURO</name>
<evidence type="ECO:0000313" key="2">
    <source>
        <dbReference type="Proteomes" id="UP000266188"/>
    </source>
</evidence>
<comment type="caution">
    <text evidence="1">The sequence shown here is derived from an EMBL/GenBank/DDBJ whole genome shotgun (WGS) entry which is preliminary data.</text>
</comment>
<keyword evidence="2" id="KW-1185">Reference proteome</keyword>
<evidence type="ECO:0000313" key="1">
    <source>
        <dbReference type="EMBL" id="RJE27501.1"/>
    </source>
</evidence>
<protein>
    <submittedName>
        <fullName evidence="1">Uncharacterized protein</fullName>
    </submittedName>
</protein>
<sequence>MPAAPQSGIRTSPKTTPLGLHCRVHALQAALSAIWDSYCSSSQHAGGNYDTPTHGLSQYTALFGITCALLA</sequence>
<gene>
    <name evidence="1" type="ORF">PHISCL_00235</name>
</gene>